<dbReference type="NCBIfam" id="TIGR00805">
    <property type="entry name" value="oat"/>
    <property type="match status" value="1"/>
</dbReference>
<comment type="caution">
    <text evidence="8">Lacks conserved residue(s) required for the propagation of feature annotation.</text>
</comment>
<dbReference type="GO" id="GO:0006811">
    <property type="term" value="P:monoatomic ion transport"/>
    <property type="evidence" value="ECO:0007669"/>
    <property type="project" value="UniProtKB-KW"/>
</dbReference>
<sequence length="736" mass="81342">MAKTCDVMSRPDANEVHGCGWSWFSPKCLRKFAVFNVFMFVLSINAIIQGMMVNGFISTSISSIEKRFNLSSTKSGVFSATYDVAVAIMLIPLSYYAHRVNKVRCIGYGMFMVGIGALLLILPHFIDGLYVVGALRSDVCDATRENSSCDSRQAAAAYSYPLLLLSQLFIGFGAAPLFTYGYSTIDEFDSHKKTGNNMAIFMGVSTVGPALAFIGGGYLLTIWGDIGKSNYLDFGINGPSDPRWYGAWWIGFLAAGLASFVTSLPLCMFPRKLNDTDERKKNDVVQTHAKLNVDFSGDKFAYFKIFKMFFFNKTCMALIAMQTAESMIMNGYITFIPKLFENLFGFSSSWASTMTGLIIVPMGLIGSFMGGKLGERVENRFRPIMKMCMALTVMMVISSTAFLLGCPKIRIAGMNNPYERTDQETFALTHPCNYACQCEGLFNPVCASETGISYFSPCHAGCAVNTDSNSWTSCSCSTIFNQTVNTVHKGWCEVPCQGTQIIFFSLFAMLAASVFALAPMIQSAAMRVVSFHHRDAFICFGWMFMRVFGSIPGAVLFGAVIDTTCMHWSTGCDGSTKCVLYDAKNLGFYIFLFRTIYGICRNYLLAISSQGIRALIFHGHSVLSEYPDTPILTYLRNGKSKLSLFELRVSQKLVQFPSATTGLGGKLKLFAFYSNLSFTAVITKIFCFFCLFIALRSYIPVDNDVVECEKQQKALHPISHAKPTTPVIEVVKSTAL</sequence>
<dbReference type="InterPro" id="IPR036259">
    <property type="entry name" value="MFS_trans_sf"/>
</dbReference>
<keyword evidence="5 8" id="KW-1133">Transmembrane helix</keyword>
<dbReference type="SUPFAM" id="SSF103473">
    <property type="entry name" value="MFS general substrate transporter"/>
    <property type="match status" value="1"/>
</dbReference>
<dbReference type="STRING" id="53326.A0A016TQS6"/>
<evidence type="ECO:0000256" key="5">
    <source>
        <dbReference type="ARBA" id="ARBA00022989"/>
    </source>
</evidence>
<dbReference type="PROSITE" id="PS51465">
    <property type="entry name" value="KAZAL_2"/>
    <property type="match status" value="1"/>
</dbReference>
<evidence type="ECO:0000259" key="10">
    <source>
        <dbReference type="PROSITE" id="PS51465"/>
    </source>
</evidence>
<evidence type="ECO:0000313" key="11">
    <source>
        <dbReference type="EMBL" id="EYC04992.1"/>
    </source>
</evidence>
<evidence type="ECO:0000256" key="6">
    <source>
        <dbReference type="ARBA" id="ARBA00023136"/>
    </source>
</evidence>
<evidence type="ECO:0000256" key="2">
    <source>
        <dbReference type="ARBA" id="ARBA00009657"/>
    </source>
</evidence>
<keyword evidence="4 8" id="KW-0812">Transmembrane</keyword>
<feature type="transmembrane region" description="Helical" evidence="8">
    <location>
        <begin position="309"/>
        <end position="329"/>
    </location>
</feature>
<dbReference type="PANTHER" id="PTHR11388:SF153">
    <property type="entry name" value="SOLUTE CARRIER ORGANIC ANION TRANSPORTER FAMILY MEMBER"/>
    <property type="match status" value="1"/>
</dbReference>
<reference evidence="12" key="1">
    <citation type="journal article" date="2015" name="Nat. Genet.">
        <title>The genome and transcriptome of the zoonotic hookworm Ancylostoma ceylanicum identify infection-specific gene families.</title>
        <authorList>
            <person name="Schwarz E.M."/>
            <person name="Hu Y."/>
            <person name="Antoshechkin I."/>
            <person name="Miller M.M."/>
            <person name="Sternberg P.W."/>
            <person name="Aroian R.V."/>
        </authorList>
    </citation>
    <scope>NUCLEOTIDE SEQUENCE</scope>
    <source>
        <strain evidence="12">HY135</strain>
    </source>
</reference>
<dbReference type="AlphaFoldDB" id="A0A016TQS6"/>
<organism evidence="11 12">
    <name type="scientific">Ancylostoma ceylanicum</name>
    <dbReference type="NCBI Taxonomy" id="53326"/>
    <lineage>
        <taxon>Eukaryota</taxon>
        <taxon>Metazoa</taxon>
        <taxon>Ecdysozoa</taxon>
        <taxon>Nematoda</taxon>
        <taxon>Chromadorea</taxon>
        <taxon>Rhabditida</taxon>
        <taxon>Rhabditina</taxon>
        <taxon>Rhabditomorpha</taxon>
        <taxon>Strongyloidea</taxon>
        <taxon>Ancylostomatidae</taxon>
        <taxon>Ancylostomatinae</taxon>
        <taxon>Ancylostoma</taxon>
    </lineage>
</organism>
<dbReference type="SUPFAM" id="SSF100895">
    <property type="entry name" value="Kazal-type serine protease inhibitors"/>
    <property type="match status" value="1"/>
</dbReference>
<keyword evidence="8" id="KW-0406">Ion transport</keyword>
<evidence type="ECO:0000313" key="12">
    <source>
        <dbReference type="Proteomes" id="UP000024635"/>
    </source>
</evidence>
<evidence type="ECO:0000256" key="4">
    <source>
        <dbReference type="ARBA" id="ARBA00022692"/>
    </source>
</evidence>
<dbReference type="GO" id="GO:0043252">
    <property type="term" value="P:sodium-independent organic anion transport"/>
    <property type="evidence" value="ECO:0007669"/>
    <property type="project" value="TreeGrafter"/>
</dbReference>
<dbReference type="Gene3D" id="1.20.1250.20">
    <property type="entry name" value="MFS general substrate transporter like domains"/>
    <property type="match status" value="1"/>
</dbReference>
<evidence type="ECO:0000256" key="7">
    <source>
        <dbReference type="ARBA" id="ARBA00023157"/>
    </source>
</evidence>
<feature type="transmembrane region" description="Helical" evidence="8">
    <location>
        <begin position="158"/>
        <end position="178"/>
    </location>
</feature>
<dbReference type="InterPro" id="IPR036058">
    <property type="entry name" value="Kazal_dom_sf"/>
</dbReference>
<dbReference type="GO" id="GO:0015347">
    <property type="term" value="F:sodium-independent organic anion transmembrane transporter activity"/>
    <property type="evidence" value="ECO:0007669"/>
    <property type="project" value="TreeGrafter"/>
</dbReference>
<feature type="transmembrane region" description="Helical" evidence="8">
    <location>
        <begin position="199"/>
        <end position="224"/>
    </location>
</feature>
<feature type="transmembrane region" description="Helical" evidence="8">
    <location>
        <begin position="501"/>
        <end position="525"/>
    </location>
</feature>
<dbReference type="InterPro" id="IPR020846">
    <property type="entry name" value="MFS_dom"/>
</dbReference>
<feature type="transmembrane region" description="Helical" evidence="8">
    <location>
        <begin position="77"/>
        <end position="98"/>
    </location>
</feature>
<feature type="transmembrane region" description="Helical" evidence="8">
    <location>
        <begin position="383"/>
        <end position="404"/>
    </location>
</feature>
<dbReference type="OrthoDB" id="5062115at2759"/>
<feature type="transmembrane region" description="Helical" evidence="8">
    <location>
        <begin position="586"/>
        <end position="604"/>
    </location>
</feature>
<feature type="transmembrane region" description="Helical" evidence="8">
    <location>
        <begin position="676"/>
        <end position="695"/>
    </location>
</feature>
<evidence type="ECO:0000259" key="9">
    <source>
        <dbReference type="PROSITE" id="PS50850"/>
    </source>
</evidence>
<keyword evidence="6 8" id="KW-0472">Membrane</keyword>
<dbReference type="Proteomes" id="UP000024635">
    <property type="component" value="Unassembled WGS sequence"/>
</dbReference>
<gene>
    <name evidence="11" type="primary">Acey_s0084.g1713</name>
    <name evidence="11" type="synonym">Acey-K02G10.5</name>
    <name evidence="11" type="ORF">Y032_0084g1713</name>
</gene>
<evidence type="ECO:0000256" key="1">
    <source>
        <dbReference type="ARBA" id="ARBA00004651"/>
    </source>
</evidence>
<dbReference type="GO" id="GO:0016323">
    <property type="term" value="C:basolateral plasma membrane"/>
    <property type="evidence" value="ECO:0007669"/>
    <property type="project" value="TreeGrafter"/>
</dbReference>
<feature type="transmembrane region" description="Helical" evidence="8">
    <location>
        <begin position="105"/>
        <end position="126"/>
    </location>
</feature>
<feature type="transmembrane region" description="Helical" evidence="8">
    <location>
        <begin position="537"/>
        <end position="561"/>
    </location>
</feature>
<feature type="transmembrane region" description="Helical" evidence="8">
    <location>
        <begin position="349"/>
        <end position="371"/>
    </location>
</feature>
<dbReference type="InterPro" id="IPR002350">
    <property type="entry name" value="Kazal_dom"/>
</dbReference>
<dbReference type="EMBL" id="JARK01001420">
    <property type="protein sequence ID" value="EYC04992.1"/>
    <property type="molecule type" value="Genomic_DNA"/>
</dbReference>
<evidence type="ECO:0000256" key="8">
    <source>
        <dbReference type="RuleBase" id="RU362056"/>
    </source>
</evidence>
<feature type="transmembrane region" description="Helical" evidence="8">
    <location>
        <begin position="244"/>
        <end position="269"/>
    </location>
</feature>
<protein>
    <recommendedName>
        <fullName evidence="8">Solute carrier organic anion transporter family member</fullName>
    </recommendedName>
</protein>
<evidence type="ECO:0000256" key="3">
    <source>
        <dbReference type="ARBA" id="ARBA00022475"/>
    </source>
</evidence>
<dbReference type="InterPro" id="IPR004156">
    <property type="entry name" value="OATP"/>
</dbReference>
<feature type="domain" description="Major facilitator superfamily (MFS) profile" evidence="9">
    <location>
        <begin position="29"/>
        <end position="610"/>
    </location>
</feature>
<proteinExistence type="inferred from homology"/>
<comment type="subcellular location">
    <subcellularLocation>
        <location evidence="1 8">Cell membrane</location>
        <topology evidence="1 8">Multi-pass membrane protein</topology>
    </subcellularLocation>
</comment>
<accession>A0A016TQS6</accession>
<keyword evidence="12" id="KW-1185">Reference proteome</keyword>
<dbReference type="PROSITE" id="PS50850">
    <property type="entry name" value="MFS"/>
    <property type="match status" value="1"/>
</dbReference>
<keyword evidence="3" id="KW-1003">Cell membrane</keyword>
<name>A0A016TQS6_9BILA</name>
<dbReference type="PANTHER" id="PTHR11388">
    <property type="entry name" value="ORGANIC ANION TRANSPORTER"/>
    <property type="match status" value="1"/>
</dbReference>
<feature type="domain" description="Kazal-like" evidence="10">
    <location>
        <begin position="426"/>
        <end position="475"/>
    </location>
</feature>
<feature type="transmembrane region" description="Helical" evidence="8">
    <location>
        <begin position="32"/>
        <end position="57"/>
    </location>
</feature>
<keyword evidence="7" id="KW-1015">Disulfide bond</keyword>
<keyword evidence="8" id="KW-0813">Transport</keyword>
<dbReference type="Pfam" id="PF03137">
    <property type="entry name" value="OATP"/>
    <property type="match status" value="1"/>
</dbReference>
<comment type="similarity">
    <text evidence="2 8">Belongs to the organo anion transporter (TC 2.A.60) family.</text>
</comment>
<comment type="caution">
    <text evidence="11">The sequence shown here is derived from an EMBL/GenBank/DDBJ whole genome shotgun (WGS) entry which is preliminary data.</text>
</comment>